<sequence length="890" mass="100789">MTLTTLDLQRIGANDLILTPNRRLSAWLQRDCNELMLGSGKRAWNSLKAMPVDSWLLEQYDALALIHTGDNPLPRLLSPQQSRLIWQKHLARNMEEGTDREGMVQLCIQARSLACRWQLRNEDWNQGETEENRVFACTHEAYLAELQAQNWVDAAGLAALLLRESHNHLKSYDRVFLHGFNDLSEPQLLSIGKLFERHGASVHFSGAATHPLNAHTIGLPDHQLQFKQALLWAINQYHNNPQGLFAIVIPNLQQQRSHLEKLCHDLAHANPGSLPAAWQNAINITAGRPLSSYPIISHLQLLLRAMHNALLLNEWAVLIKSPFVKGGIRQFELRDSFVCWLRSNNRPQLSWLQVQQQWHAFNSGRGENQEQSEAPLSLADASLSQVRFKKSVSQWLQWLQQTLKQLGWLSEFTLDSETYQVNQRLQETLQSMVELEGFLDNLSFSDFTQELFTQLKNTTFQPQTDTAPIQIMGVLEAASLNFDGLWVCECESQQWPQAATSNPALPRQTLRKYNMPGSGPDRELQYAKSILEGFRRCAPQVVFSWGQFQGDSQLLLSPLLEDLPATNAQATSLNAQSREQRLYEHRSAVLSVAADEVGVPLSETHSKGGSGLIKAQSLCPFKAYAEYRLGIKQEDDLQDGVKASDRGTLVHRVLEAFWEQVENYSALQHLLSNELRLSEFLHELIEKELIRFKQDVFLQPEALYALERERTFNAVSQWLLSAESSRSNFVVDKLEKRQKISLAGLELSLTADRIDVLEDGSRIIIDYKTGLKTTSSLLGERPEEPQLPLYALLDPTNTTGIYFGIVRPDKAEWHGLQSTTTAFSASALRTVKNPEEGWEEQVSAWKLSLEAIAIEYQQGVARVAPLSDSVCQFCHLGPVCRIKEHNHDDE</sequence>
<name>A0A2K9LI25_9GAMM</name>
<dbReference type="InterPro" id="IPR011604">
    <property type="entry name" value="PDDEXK-like_dom_sf"/>
</dbReference>
<keyword evidence="3" id="KW-1185">Reference proteome</keyword>
<gene>
    <name evidence="2" type="ORF">Kalk_01320</name>
</gene>
<dbReference type="NCBIfam" id="TIGR03623">
    <property type="entry name" value="probable DNA repair protein"/>
    <property type="match status" value="1"/>
</dbReference>
<feature type="domain" description="PD-(D/E)XK endonuclease-like" evidence="1">
    <location>
        <begin position="619"/>
        <end position="881"/>
    </location>
</feature>
<dbReference type="InterPro" id="IPR019925">
    <property type="entry name" value="DNA_repair_protein_predicted"/>
</dbReference>
<dbReference type="AlphaFoldDB" id="A0A2K9LI25"/>
<protein>
    <recommendedName>
        <fullName evidence="1">PD-(D/E)XK endonuclease-like domain-containing protein</fullName>
    </recommendedName>
</protein>
<evidence type="ECO:0000313" key="2">
    <source>
        <dbReference type="EMBL" id="AUM11155.1"/>
    </source>
</evidence>
<dbReference type="OrthoDB" id="9761147at2"/>
<evidence type="ECO:0000259" key="1">
    <source>
        <dbReference type="Pfam" id="PF12705"/>
    </source>
</evidence>
<dbReference type="SUPFAM" id="SSF52540">
    <property type="entry name" value="P-loop containing nucleoside triphosphate hydrolases"/>
    <property type="match status" value="1"/>
</dbReference>
<proteinExistence type="predicted"/>
<reference evidence="3" key="1">
    <citation type="submission" date="2017-08" db="EMBL/GenBank/DDBJ databases">
        <title>Direct submision.</title>
        <authorList>
            <person name="Kim S.-J."/>
            <person name="Rhee S.-K."/>
        </authorList>
    </citation>
    <scope>NUCLEOTIDE SEQUENCE [LARGE SCALE GENOMIC DNA]</scope>
    <source>
        <strain evidence="3">GI5</strain>
    </source>
</reference>
<dbReference type="RefSeq" id="WP_101892495.1">
    <property type="nucleotide sequence ID" value="NZ_CP022684.1"/>
</dbReference>
<dbReference type="Pfam" id="PF12705">
    <property type="entry name" value="PDDEXK_1"/>
    <property type="match status" value="1"/>
</dbReference>
<organism evidence="2 3">
    <name type="scientific">Ketobacter alkanivorans</name>
    <dbReference type="NCBI Taxonomy" id="1917421"/>
    <lineage>
        <taxon>Bacteria</taxon>
        <taxon>Pseudomonadati</taxon>
        <taxon>Pseudomonadota</taxon>
        <taxon>Gammaproteobacteria</taxon>
        <taxon>Pseudomonadales</taxon>
        <taxon>Ketobacteraceae</taxon>
        <taxon>Ketobacter</taxon>
    </lineage>
</organism>
<dbReference type="InterPro" id="IPR027417">
    <property type="entry name" value="P-loop_NTPase"/>
</dbReference>
<dbReference type="Gene3D" id="3.90.320.10">
    <property type="match status" value="1"/>
</dbReference>
<dbReference type="Proteomes" id="UP000235116">
    <property type="component" value="Chromosome"/>
</dbReference>
<evidence type="ECO:0000313" key="3">
    <source>
        <dbReference type="Proteomes" id="UP000235116"/>
    </source>
</evidence>
<dbReference type="KEGG" id="kak:Kalk_01320"/>
<dbReference type="InterPro" id="IPR038726">
    <property type="entry name" value="PDDEXK_AddAB-type"/>
</dbReference>
<accession>A0A2K9LI25</accession>
<dbReference type="EMBL" id="CP022684">
    <property type="protein sequence ID" value="AUM11155.1"/>
    <property type="molecule type" value="Genomic_DNA"/>
</dbReference>